<dbReference type="Proteomes" id="UP000609346">
    <property type="component" value="Unassembled WGS sequence"/>
</dbReference>
<dbReference type="InterPro" id="IPR008964">
    <property type="entry name" value="Invasin/intimin_cell_adhesion"/>
</dbReference>
<dbReference type="Pfam" id="PF02368">
    <property type="entry name" value="Big_2"/>
    <property type="match status" value="1"/>
</dbReference>
<gene>
    <name evidence="3" type="ORF">H8B09_26075</name>
</gene>
<dbReference type="SUPFAM" id="SSF49373">
    <property type="entry name" value="Invasin/intimin cell-adhesion fragments"/>
    <property type="match status" value="1"/>
</dbReference>
<dbReference type="InterPro" id="IPR000801">
    <property type="entry name" value="Esterase-like"/>
</dbReference>
<dbReference type="InterPro" id="IPR050583">
    <property type="entry name" value="Mycobacterial_A85_antigen"/>
</dbReference>
<proteinExistence type="predicted"/>
<dbReference type="Gene3D" id="2.60.40.1190">
    <property type="match status" value="1"/>
</dbReference>
<keyword evidence="1" id="KW-0732">Signal</keyword>
<evidence type="ECO:0000313" key="3">
    <source>
        <dbReference type="EMBL" id="MBD3922250.1"/>
    </source>
</evidence>
<accession>A0ABR8N238</accession>
<name>A0ABR8N238_9BACL</name>
<dbReference type="EMBL" id="JACXZA010000008">
    <property type="protein sequence ID" value="MBD3922250.1"/>
    <property type="molecule type" value="Genomic_DNA"/>
</dbReference>
<dbReference type="Gene3D" id="2.60.40.1080">
    <property type="match status" value="1"/>
</dbReference>
<sequence length="679" mass="74621">MLVAIVSLLSVSFLGLWPDVSAAAAKDKPAFKHNGALVMSAGESFALEIVNKPSGASNTWNSDKKSVAAVDQDGLVKAASAGSATITCKITVNNTTDILSVKVIVKEAPVNPSTEQVQVPVDKNGFDSNGRMVAYFGSPVIDGNTDPVWNKAQAVSPKYPTSNIETSATFKTLWDDRALYILAEVKDPHLSVQSGTPYMQDSIELFLDENNNKTQEYGVDDLHFRVNYENVLSVDNGNADRFYTSARRTKDGYIIEARIALNTKPDNGKVLGIELQVNDAIGTERVGTINVFDSTGSAWNDTTKFGEVLLTGKAKGDVSGLNPYDLVNLIKSTLKLDLKLYKNANVVTDAIAAAFAENVLKDQKVTQEQIDHQYAAIKDAVSKLEMTDEAANEKYFKPVPNEYRMESGKSGTIESLSYKAANLTGGMDDKKLNVYLPYGYDASNPNKKYNVLYLMHGGGENENLLFGGPGQNKELKKILDNMIANGDIEPLIVVTPTFYGGKNDVAFFHEELINTVVPLVETKYNTYAKSGSLDDMKASRAHRAFGGFSMGSVTTWYTFIHALDYFKYYLPLSGDSWVLEQRGGGLQPKETAEYLANVARASGYKPQDYYIFSATGTQDIAYPNLKPQIDAMKQLTDVFVYSSDTKKGNFYFIAADGGTHAWNWVNQYIYDILPDLFQE</sequence>
<evidence type="ECO:0000259" key="2">
    <source>
        <dbReference type="SMART" id="SM00635"/>
    </source>
</evidence>
<dbReference type="InterPro" id="IPR003343">
    <property type="entry name" value="Big_2"/>
</dbReference>
<feature type="domain" description="BIG2" evidence="2">
    <location>
        <begin position="25"/>
        <end position="100"/>
    </location>
</feature>
<feature type="signal peptide" evidence="1">
    <location>
        <begin position="1"/>
        <end position="22"/>
    </location>
</feature>
<dbReference type="SUPFAM" id="SSF49344">
    <property type="entry name" value="CBD9-like"/>
    <property type="match status" value="1"/>
</dbReference>
<reference evidence="3 4" key="1">
    <citation type="submission" date="2020-09" db="EMBL/GenBank/DDBJ databases">
        <title>Paenibacillus sp. strain PR3 16S rRNA gene Genome sequencing and assembly.</title>
        <authorList>
            <person name="Kim J."/>
        </authorList>
    </citation>
    <scope>NUCLEOTIDE SEQUENCE [LARGE SCALE GENOMIC DNA]</scope>
    <source>
        <strain evidence="3 4">PR3</strain>
    </source>
</reference>
<feature type="chain" id="PRO_5046266658" evidence="1">
    <location>
        <begin position="23"/>
        <end position="679"/>
    </location>
</feature>
<evidence type="ECO:0000256" key="1">
    <source>
        <dbReference type="SAM" id="SignalP"/>
    </source>
</evidence>
<dbReference type="Pfam" id="PF00756">
    <property type="entry name" value="Esterase"/>
    <property type="match status" value="1"/>
</dbReference>
<organism evidence="3 4">
    <name type="scientific">Paenibacillus terricola</name>
    <dbReference type="NCBI Taxonomy" id="2763503"/>
    <lineage>
        <taxon>Bacteria</taxon>
        <taxon>Bacillati</taxon>
        <taxon>Bacillota</taxon>
        <taxon>Bacilli</taxon>
        <taxon>Bacillales</taxon>
        <taxon>Paenibacillaceae</taxon>
        <taxon>Paenibacillus</taxon>
    </lineage>
</organism>
<protein>
    <submittedName>
        <fullName evidence="3">Ig-like domain-containing protein</fullName>
    </submittedName>
</protein>
<dbReference type="InterPro" id="IPR010502">
    <property type="entry name" value="Carb-bd_dom_fam9"/>
</dbReference>
<dbReference type="CDD" id="cd00005">
    <property type="entry name" value="CBM9_like_1"/>
    <property type="match status" value="1"/>
</dbReference>
<dbReference type="PANTHER" id="PTHR48098">
    <property type="entry name" value="ENTEROCHELIN ESTERASE-RELATED"/>
    <property type="match status" value="1"/>
</dbReference>
<keyword evidence="4" id="KW-1185">Reference proteome</keyword>
<dbReference type="InterPro" id="IPR029058">
    <property type="entry name" value="AB_hydrolase_fold"/>
</dbReference>
<dbReference type="SMART" id="SM00635">
    <property type="entry name" value="BID_2"/>
    <property type="match status" value="1"/>
</dbReference>
<evidence type="ECO:0000313" key="4">
    <source>
        <dbReference type="Proteomes" id="UP000609346"/>
    </source>
</evidence>
<dbReference type="SUPFAM" id="SSF53474">
    <property type="entry name" value="alpha/beta-Hydrolases"/>
    <property type="match status" value="1"/>
</dbReference>
<dbReference type="Gene3D" id="3.40.50.1820">
    <property type="entry name" value="alpha/beta hydrolase"/>
    <property type="match status" value="1"/>
</dbReference>
<comment type="caution">
    <text evidence="3">The sequence shown here is derived from an EMBL/GenBank/DDBJ whole genome shotgun (WGS) entry which is preliminary data.</text>
</comment>
<dbReference type="Pfam" id="PF06452">
    <property type="entry name" value="CBM9_1"/>
    <property type="match status" value="1"/>
</dbReference>